<name>A0ABD0VGX6_DENTH</name>
<comment type="caution">
    <text evidence="2">The sequence shown here is derived from an EMBL/GenBank/DDBJ whole genome shotgun (WGS) entry which is preliminary data.</text>
</comment>
<sequence>MAKEKTLNTLATGNHSICIQSSSIKASEDKFRDPATSRSPWPLTIFPVFGKYLELIPQVEIYVQKEHHRGSNHQHRNIPYIKDVKEEKKLFYSSFYTKHQKLKKNLPPVVSLRRYVKGGLSAINAFQSNHQHRNIPYIKDVKEEKKLFYSSFYTKHQKLKKNLPPVVSLRRYVKGGLSAINAFQGSRLLEANRALEEERAAAMGFDGLVGVEGDRVEMSSLNALVINDMIDKLALSSRDPYKIDKNSHRNQQVALEMIGIAATGIGRSGGLYGAERRGLGSGGVQLSQWVRWSAAESMGRETQATSSAELRSLRMGERQQTMGFAVGFGWKWTKVAETDWWIRLSCVETVGSLKSSEEGIFSSLAAVFAIVLLQNSEELLLPLYWVEGGEVRGLSKTLETFEDRFLAVKGSSPSSNIFGNCHLNTATLYLRTCRRLLSARTSVADPVARRCNVVVCLLIQTLWHSSFVDNIFAEDFVCLLVIDSCINPLVLSRVRVLKFPRSLIRAVTRYVLRFRLEEEDEVEGEEEEEERERKWEGMVGNLKGGRKKKKNGEKEGEERKKKKNGGRGMEEEEEEGRGGGEIYLGSLEGAWRELGGGLEAWEPNGAKGEGLLT</sequence>
<dbReference type="AlphaFoldDB" id="A0ABD0VGX6"/>
<dbReference type="EMBL" id="JANQDX010000006">
    <property type="protein sequence ID" value="KAL0921896.1"/>
    <property type="molecule type" value="Genomic_DNA"/>
</dbReference>
<accession>A0ABD0VGX6</accession>
<gene>
    <name evidence="2" type="ORF">M5K25_005841</name>
</gene>
<evidence type="ECO:0000313" key="3">
    <source>
        <dbReference type="Proteomes" id="UP001552299"/>
    </source>
</evidence>
<feature type="region of interest" description="Disordered" evidence="1">
    <location>
        <begin position="523"/>
        <end position="581"/>
    </location>
</feature>
<evidence type="ECO:0000256" key="1">
    <source>
        <dbReference type="SAM" id="MobiDB-lite"/>
    </source>
</evidence>
<reference evidence="2 3" key="1">
    <citation type="journal article" date="2024" name="Plant Biotechnol. J.">
        <title>Dendrobium thyrsiflorum genome and its molecular insights into genes involved in important horticultural traits.</title>
        <authorList>
            <person name="Chen B."/>
            <person name="Wang J.Y."/>
            <person name="Zheng P.J."/>
            <person name="Li K.L."/>
            <person name="Liang Y.M."/>
            <person name="Chen X.F."/>
            <person name="Zhang C."/>
            <person name="Zhao X."/>
            <person name="He X."/>
            <person name="Zhang G.Q."/>
            <person name="Liu Z.J."/>
            <person name="Xu Q."/>
        </authorList>
    </citation>
    <scope>NUCLEOTIDE SEQUENCE [LARGE SCALE GENOMIC DNA]</scope>
    <source>
        <strain evidence="2">GZMU011</strain>
    </source>
</reference>
<organism evidence="2 3">
    <name type="scientific">Dendrobium thyrsiflorum</name>
    <name type="common">Pinecone-like raceme dendrobium</name>
    <name type="synonym">Orchid</name>
    <dbReference type="NCBI Taxonomy" id="117978"/>
    <lineage>
        <taxon>Eukaryota</taxon>
        <taxon>Viridiplantae</taxon>
        <taxon>Streptophyta</taxon>
        <taxon>Embryophyta</taxon>
        <taxon>Tracheophyta</taxon>
        <taxon>Spermatophyta</taxon>
        <taxon>Magnoliopsida</taxon>
        <taxon>Liliopsida</taxon>
        <taxon>Asparagales</taxon>
        <taxon>Orchidaceae</taxon>
        <taxon>Epidendroideae</taxon>
        <taxon>Malaxideae</taxon>
        <taxon>Dendrobiinae</taxon>
        <taxon>Dendrobium</taxon>
    </lineage>
</organism>
<protein>
    <submittedName>
        <fullName evidence="2">Uncharacterized protein</fullName>
    </submittedName>
</protein>
<evidence type="ECO:0000313" key="2">
    <source>
        <dbReference type="EMBL" id="KAL0921896.1"/>
    </source>
</evidence>
<proteinExistence type="predicted"/>
<dbReference type="Proteomes" id="UP001552299">
    <property type="component" value="Unassembled WGS sequence"/>
</dbReference>
<keyword evidence="3" id="KW-1185">Reference proteome</keyword>